<feature type="chain" id="PRO_5013323051" description="Lipoprotein" evidence="1">
    <location>
        <begin position="33"/>
        <end position="205"/>
    </location>
</feature>
<evidence type="ECO:0000313" key="2">
    <source>
        <dbReference type="EMBL" id="OUR81335.1"/>
    </source>
</evidence>
<sequence length="205" mass="21938">MFCIKKYFINFSLKKLTLVTLTLIVGIAGLTACSTIPGETKAEQIQTIDELVDNTLTDLYEQTPEARTQIKNSVGYAIMNNKITKIPVVGAGAGYGVAINNKSQQRQYIQMVRFDIGGGWGARSVRPVIIFTDEQVFNDFIDGMWSANAGAEAAAKVGDVGTSAGADTGNAGNDKGYITHMITDKGVSATVTAGIIRVKPINLKK</sequence>
<feature type="signal peptide" evidence="1">
    <location>
        <begin position="1"/>
        <end position="32"/>
    </location>
</feature>
<proteinExistence type="predicted"/>
<gene>
    <name evidence="2" type="ORF">A9Q75_07810</name>
</gene>
<organism evidence="2 3">
    <name type="scientific">Colwellia psychrerythraea</name>
    <name type="common">Vibrio psychroerythus</name>
    <dbReference type="NCBI Taxonomy" id="28229"/>
    <lineage>
        <taxon>Bacteria</taxon>
        <taxon>Pseudomonadati</taxon>
        <taxon>Pseudomonadota</taxon>
        <taxon>Gammaproteobacteria</taxon>
        <taxon>Alteromonadales</taxon>
        <taxon>Colwelliaceae</taxon>
        <taxon>Colwellia</taxon>
    </lineage>
</organism>
<reference evidence="3" key="1">
    <citation type="journal article" date="2017" name="Proc. Natl. Acad. Sci. U.S.A.">
        <title>Simulation of Deepwater Horizon oil plume reveals substrate specialization within a complex community of hydrocarbon degraders.</title>
        <authorList>
            <person name="Hu P."/>
            <person name="Dubinsky E.A."/>
            <person name="Probst A.J."/>
            <person name="Wang J."/>
            <person name="Sieber C.M.K."/>
            <person name="Tom L.M."/>
            <person name="Gardinali P."/>
            <person name="Banfield J.F."/>
            <person name="Atlas R.M."/>
            <person name="Andersen G.L."/>
        </authorList>
    </citation>
    <scope>NUCLEOTIDE SEQUENCE [LARGE SCALE GENOMIC DNA]</scope>
</reference>
<evidence type="ECO:0008006" key="4">
    <source>
        <dbReference type="Google" id="ProtNLM"/>
    </source>
</evidence>
<dbReference type="AlphaFoldDB" id="A0A1Y5EK87"/>
<dbReference type="PROSITE" id="PS51257">
    <property type="entry name" value="PROKAR_LIPOPROTEIN"/>
    <property type="match status" value="1"/>
</dbReference>
<accession>A0A1Y5EK87</accession>
<keyword evidence="1" id="KW-0732">Signal</keyword>
<evidence type="ECO:0000256" key="1">
    <source>
        <dbReference type="SAM" id="SignalP"/>
    </source>
</evidence>
<protein>
    <recommendedName>
        <fullName evidence="4">Lipoprotein</fullName>
    </recommendedName>
</protein>
<evidence type="ECO:0000313" key="3">
    <source>
        <dbReference type="Proteomes" id="UP000243053"/>
    </source>
</evidence>
<dbReference type="EMBL" id="MAAF01000047">
    <property type="protein sequence ID" value="OUR81335.1"/>
    <property type="molecule type" value="Genomic_DNA"/>
</dbReference>
<comment type="caution">
    <text evidence="2">The sequence shown here is derived from an EMBL/GenBank/DDBJ whole genome shotgun (WGS) entry which is preliminary data.</text>
</comment>
<dbReference type="Proteomes" id="UP000243053">
    <property type="component" value="Unassembled WGS sequence"/>
</dbReference>
<name>A0A1Y5EK87_COLPS</name>